<dbReference type="AlphaFoldDB" id="A0A1R3ISS8"/>
<protein>
    <submittedName>
        <fullName evidence="1">Uncharacterized protein</fullName>
    </submittedName>
</protein>
<evidence type="ECO:0000313" key="2">
    <source>
        <dbReference type="Proteomes" id="UP000187203"/>
    </source>
</evidence>
<proteinExistence type="predicted"/>
<reference evidence="2" key="1">
    <citation type="submission" date="2013-09" db="EMBL/GenBank/DDBJ databases">
        <title>Corchorus olitorius genome sequencing.</title>
        <authorList>
            <person name="Alam M."/>
            <person name="Haque M.S."/>
            <person name="Islam M.S."/>
            <person name="Emdad E.M."/>
            <person name="Islam M.M."/>
            <person name="Ahmed B."/>
            <person name="Halim A."/>
            <person name="Hossen Q.M.M."/>
            <person name="Hossain M.Z."/>
            <person name="Ahmed R."/>
            <person name="Khan M.M."/>
            <person name="Islam R."/>
            <person name="Rashid M.M."/>
            <person name="Khan S.A."/>
            <person name="Rahman M.S."/>
            <person name="Alam M."/>
            <person name="Yahiya A.S."/>
            <person name="Khan M.S."/>
            <person name="Azam M.S."/>
            <person name="Haque T."/>
            <person name="Lashkar M.Z.H."/>
            <person name="Akhand A.I."/>
            <person name="Morshed G."/>
            <person name="Roy S."/>
            <person name="Uddin K.S."/>
            <person name="Rabeya T."/>
            <person name="Hossain A.S."/>
            <person name="Chowdhury A."/>
            <person name="Snigdha A.R."/>
            <person name="Mortoza M.S."/>
            <person name="Matin S.A."/>
            <person name="Hoque S.M.E."/>
            <person name="Islam M.K."/>
            <person name="Roy D.K."/>
            <person name="Haider R."/>
            <person name="Moosa M.M."/>
            <person name="Elias S.M."/>
            <person name="Hasan A.M."/>
            <person name="Jahan S."/>
            <person name="Shafiuddin M."/>
            <person name="Mahmood N."/>
            <person name="Shommy N.S."/>
        </authorList>
    </citation>
    <scope>NUCLEOTIDE SEQUENCE [LARGE SCALE GENOMIC DNA]</scope>
    <source>
        <strain evidence="2">cv. O-4</strain>
    </source>
</reference>
<name>A0A1R3ISS8_9ROSI</name>
<comment type="caution">
    <text evidence="1">The sequence shown here is derived from an EMBL/GenBank/DDBJ whole genome shotgun (WGS) entry which is preliminary data.</text>
</comment>
<dbReference type="EMBL" id="AWUE01017691">
    <property type="protein sequence ID" value="OMO85580.1"/>
    <property type="molecule type" value="Genomic_DNA"/>
</dbReference>
<sequence>MDRKQSRERRGRERLRVCRPMRERRAPRFEGDGKGEREKVIQNGSRSWCCTVTTDWVHLHFIRSLTCDMTRISTGFRLPILR</sequence>
<accession>A0A1R3ISS8</accession>
<keyword evidence="2" id="KW-1185">Reference proteome</keyword>
<organism evidence="1 2">
    <name type="scientific">Corchorus olitorius</name>
    <dbReference type="NCBI Taxonomy" id="93759"/>
    <lineage>
        <taxon>Eukaryota</taxon>
        <taxon>Viridiplantae</taxon>
        <taxon>Streptophyta</taxon>
        <taxon>Embryophyta</taxon>
        <taxon>Tracheophyta</taxon>
        <taxon>Spermatophyta</taxon>
        <taxon>Magnoliopsida</taxon>
        <taxon>eudicotyledons</taxon>
        <taxon>Gunneridae</taxon>
        <taxon>Pentapetalae</taxon>
        <taxon>rosids</taxon>
        <taxon>malvids</taxon>
        <taxon>Malvales</taxon>
        <taxon>Malvaceae</taxon>
        <taxon>Grewioideae</taxon>
        <taxon>Apeibeae</taxon>
        <taxon>Corchorus</taxon>
    </lineage>
</organism>
<dbReference type="Proteomes" id="UP000187203">
    <property type="component" value="Unassembled WGS sequence"/>
</dbReference>
<gene>
    <name evidence="1" type="ORF">COLO4_21555</name>
</gene>
<evidence type="ECO:0000313" key="1">
    <source>
        <dbReference type="EMBL" id="OMO85580.1"/>
    </source>
</evidence>